<dbReference type="SUPFAM" id="SSF51735">
    <property type="entry name" value="NAD(P)-binding Rossmann-fold domains"/>
    <property type="match status" value="1"/>
</dbReference>
<dbReference type="Gene3D" id="3.90.25.10">
    <property type="entry name" value="UDP-galactose 4-epimerase, domain 1"/>
    <property type="match status" value="1"/>
</dbReference>
<gene>
    <name evidence="2" type="ORF">C5L32_001323</name>
</gene>
<comment type="caution">
    <text evidence="2">The sequence shown here is derived from an EMBL/GenBank/DDBJ whole genome shotgun (WGS) entry which is preliminary data.</text>
</comment>
<evidence type="ECO:0000313" key="2">
    <source>
        <dbReference type="EMBL" id="TDG73970.1"/>
    </source>
</evidence>
<dbReference type="InterPro" id="IPR036291">
    <property type="entry name" value="NAD(P)-bd_dom_sf"/>
</dbReference>
<dbReference type="GeneID" id="72460998"/>
<dbReference type="Proteomes" id="UP000295181">
    <property type="component" value="Unassembled WGS sequence"/>
</dbReference>
<dbReference type="Gene3D" id="3.40.50.720">
    <property type="entry name" value="NAD(P)-binding Rossmann-like Domain"/>
    <property type="match status" value="1"/>
</dbReference>
<feature type="domain" description="NAD(P)-binding" evidence="1">
    <location>
        <begin position="7"/>
        <end position="151"/>
    </location>
</feature>
<dbReference type="PANTHER" id="PTHR47129">
    <property type="entry name" value="QUINONE OXIDOREDUCTASE 2"/>
    <property type="match status" value="1"/>
</dbReference>
<dbReference type="CDD" id="cd05269">
    <property type="entry name" value="TMR_SDR_a"/>
    <property type="match status" value="1"/>
</dbReference>
<dbReference type="PANTHER" id="PTHR47129:SF1">
    <property type="entry name" value="NMRA-LIKE DOMAIN-CONTAINING PROTEIN"/>
    <property type="match status" value="1"/>
</dbReference>
<dbReference type="AlphaFoldDB" id="A0A4R5NI99"/>
<reference evidence="2 3" key="1">
    <citation type="journal article" date="2019" name="Appl. Microbiol. Biotechnol.">
        <title>Uncovering carbohydrate metabolism through a genotype-phenotype association study of 56 lactic acid bacteria genomes.</title>
        <authorList>
            <person name="Buron-Moles G."/>
            <person name="Chailyan A."/>
            <person name="Dolejs I."/>
            <person name="Forster J."/>
            <person name="Miks M.H."/>
        </authorList>
    </citation>
    <scope>NUCLEOTIDE SEQUENCE [LARGE SCALE GENOMIC DNA]</scope>
    <source>
        <strain evidence="2 3">ATCC 4005</strain>
    </source>
</reference>
<dbReference type="Pfam" id="PF13460">
    <property type="entry name" value="NAD_binding_10"/>
    <property type="match status" value="1"/>
</dbReference>
<proteinExistence type="predicted"/>
<dbReference type="InterPro" id="IPR052718">
    <property type="entry name" value="NmrA-type_oxidoreductase"/>
</dbReference>
<name>A0A4R5NI99_LENBU</name>
<organism evidence="2 3">
    <name type="scientific">Lentilactobacillus buchneri DSM 20057</name>
    <dbReference type="NCBI Taxonomy" id="1423728"/>
    <lineage>
        <taxon>Bacteria</taxon>
        <taxon>Bacillati</taxon>
        <taxon>Bacillota</taxon>
        <taxon>Bacilli</taxon>
        <taxon>Lactobacillales</taxon>
        <taxon>Lactobacillaceae</taxon>
        <taxon>Lentilactobacillus</taxon>
    </lineage>
</organism>
<evidence type="ECO:0000313" key="3">
    <source>
        <dbReference type="Proteomes" id="UP000295181"/>
    </source>
</evidence>
<protein>
    <recommendedName>
        <fullName evidence="1">NAD(P)-binding domain-containing protein</fullName>
    </recommendedName>
</protein>
<dbReference type="EMBL" id="PUFP01000075">
    <property type="protein sequence ID" value="TDG73970.1"/>
    <property type="molecule type" value="Genomic_DNA"/>
</dbReference>
<accession>A0A4R5NI99</accession>
<dbReference type="RefSeq" id="WP_013726949.1">
    <property type="nucleotide sequence ID" value="NZ_AZDM01000003.1"/>
</dbReference>
<sequence length="287" mass="31634">MKYAVTGATGKFGQTVIKVLAENVDNRDIIALARNTEKAEKLLPGIEARPGSYDSQEVLEKSLAGVDKLLLISSIPGQAVSRIQQHQNVINAAKKAGVRFIAYTSFPHADTAKSPLAVDHKNTEQAIRQSGIGYSFLRNNWYLENERLQIPAAINNRPFVYSAGNGRVGWALEREYAEAAAKVLMTDEPKTVYEFSGPQHDYADLARALQLVTDNDFEVMSVSDDEYRKRLVATGYSPAAAASIVGMQRLIRNGDLEETSNDLPEALGHPLPTFEESLKEVIDKLKK</sequence>
<evidence type="ECO:0000259" key="1">
    <source>
        <dbReference type="Pfam" id="PF13460"/>
    </source>
</evidence>
<dbReference type="InterPro" id="IPR016040">
    <property type="entry name" value="NAD(P)-bd_dom"/>
</dbReference>